<dbReference type="GO" id="GO:0008168">
    <property type="term" value="F:methyltransferase activity"/>
    <property type="evidence" value="ECO:0007669"/>
    <property type="project" value="UniProtKB-KW"/>
</dbReference>
<dbReference type="Pfam" id="PF14737">
    <property type="entry name" value="DUF4470"/>
    <property type="match status" value="1"/>
</dbReference>
<dbReference type="SMART" id="SM00028">
    <property type="entry name" value="TPR"/>
    <property type="match status" value="2"/>
</dbReference>
<keyword evidence="1" id="KW-0489">Methyltransferase</keyword>
<feature type="domain" description="DUF4470" evidence="8">
    <location>
        <begin position="144"/>
        <end position="260"/>
    </location>
</feature>
<proteinExistence type="predicted"/>
<dbReference type="HOGENOM" id="CLU_834218_0_0_1"/>
<gene>
    <name evidence="9" type="ORF">CGGC5_14096</name>
    <name evidence="10" type="ORF">CGGC5_v014322</name>
</gene>
<evidence type="ECO:0000313" key="9">
    <source>
        <dbReference type="EMBL" id="ELA24451.1"/>
    </source>
</evidence>
<sequence length="333" mass="36760">MASASPTSDSTAARERGNAFYRKGQFTEAEKAYKEAASLAPEDPAPWSNISAIKFEQGDYAGSLKNLEKALSLSSAEPENGPKKQKLYTRMAKCHLHSLSLSKASQAVEALSDDASGKDLRASFKEMESLYKGSLQDAPEYYAFGHDQAEPLFDAPLWPLMSGKDPVSFLFCGSGDARHLFVTIVALFVNKTVASVGGPAKGMASAPAHFTLVDINAAALARTLIIFDMTFRYGVMKAQKLPRIEDALTVLAYMYSSAFIPKFVAEKILEHVRTLIDHFEDTEDGVGTDYMFMLYIPKETRIQVLRKLKQWTEPLGAMNATKRLRPGRTTEYI</sequence>
<keyword evidence="3" id="KW-0949">S-adenosyl-L-methionine</keyword>
<dbReference type="PANTHER" id="PTHR46165">
    <property type="entry name" value="SET AND MYND DOMAIN-CONTAINING PROTEIN 4"/>
    <property type="match status" value="1"/>
</dbReference>
<name>L2FEJ1_COLFN</name>
<dbReference type="Gene3D" id="1.25.40.10">
    <property type="entry name" value="Tetratricopeptide repeat domain"/>
    <property type="match status" value="1"/>
</dbReference>
<dbReference type="InterPro" id="IPR011990">
    <property type="entry name" value="TPR-like_helical_dom_sf"/>
</dbReference>
<keyword evidence="4" id="KW-0677">Repeat</keyword>
<dbReference type="GO" id="GO:0005737">
    <property type="term" value="C:cytoplasm"/>
    <property type="evidence" value="ECO:0007669"/>
    <property type="project" value="TreeGrafter"/>
</dbReference>
<keyword evidence="11" id="KW-1185">Reference proteome</keyword>
<feature type="compositionally biased region" description="Low complexity" evidence="7">
    <location>
        <begin position="1"/>
        <end position="11"/>
    </location>
</feature>
<dbReference type="PANTHER" id="PTHR46165:SF7">
    <property type="entry name" value="SET AND MYND DOMAIN-CONTAINING PROTEIN 4"/>
    <property type="match status" value="1"/>
</dbReference>
<dbReference type="EMBL" id="ANPB02000009">
    <property type="protein sequence ID" value="KAF4476011.1"/>
    <property type="molecule type" value="Genomic_DNA"/>
</dbReference>
<evidence type="ECO:0000256" key="3">
    <source>
        <dbReference type="ARBA" id="ARBA00022691"/>
    </source>
</evidence>
<dbReference type="GO" id="GO:0032259">
    <property type="term" value="P:methylation"/>
    <property type="evidence" value="ECO:0007669"/>
    <property type="project" value="UniProtKB-KW"/>
</dbReference>
<evidence type="ECO:0000256" key="1">
    <source>
        <dbReference type="ARBA" id="ARBA00022603"/>
    </source>
</evidence>
<reference evidence="10 11" key="2">
    <citation type="submission" date="2012-08" db="EMBL/GenBank/DDBJ databases">
        <authorList>
            <person name="Gan P.H.P."/>
            <person name="Ikeda K."/>
            <person name="Irieda H."/>
            <person name="Narusaka M."/>
            <person name="O'Connell R.J."/>
            <person name="Narusaka Y."/>
            <person name="Takano Y."/>
            <person name="Kubo Y."/>
            <person name="Shirasu K."/>
        </authorList>
    </citation>
    <scope>NUCLEOTIDE SEQUENCE [LARGE SCALE GENOMIC DNA]</scope>
    <source>
        <strain evidence="10 11">Nara gc5</strain>
    </source>
</reference>
<organism evidence="9">
    <name type="scientific">Colletotrichum fructicola (strain Nara gc5)</name>
    <name type="common">Anthracnose fungus</name>
    <name type="synonym">Colletotrichum gloeosporioides (strain Nara gc5)</name>
    <dbReference type="NCBI Taxonomy" id="1213859"/>
    <lineage>
        <taxon>Eukaryota</taxon>
        <taxon>Fungi</taxon>
        <taxon>Dikarya</taxon>
        <taxon>Ascomycota</taxon>
        <taxon>Pezizomycotina</taxon>
        <taxon>Sordariomycetes</taxon>
        <taxon>Hypocreomycetidae</taxon>
        <taxon>Glomerellales</taxon>
        <taxon>Glomerellaceae</taxon>
        <taxon>Colletotrichum</taxon>
        <taxon>Colletotrichum gloeosporioides species complex</taxon>
    </lineage>
</organism>
<dbReference type="Proteomes" id="UP000011096">
    <property type="component" value="Unassembled WGS sequence"/>
</dbReference>
<dbReference type="GO" id="GO:0005634">
    <property type="term" value="C:nucleus"/>
    <property type="evidence" value="ECO:0007669"/>
    <property type="project" value="TreeGrafter"/>
</dbReference>
<evidence type="ECO:0000256" key="4">
    <source>
        <dbReference type="ARBA" id="ARBA00022737"/>
    </source>
</evidence>
<dbReference type="STRING" id="1213859.L2FEJ1"/>
<evidence type="ECO:0000256" key="7">
    <source>
        <dbReference type="SAM" id="MobiDB-lite"/>
    </source>
</evidence>
<feature type="repeat" description="TPR" evidence="6">
    <location>
        <begin position="10"/>
        <end position="43"/>
    </location>
</feature>
<evidence type="ECO:0000313" key="10">
    <source>
        <dbReference type="EMBL" id="KAF4476011.1"/>
    </source>
</evidence>
<feature type="region of interest" description="Disordered" evidence="7">
    <location>
        <begin position="1"/>
        <end position="20"/>
    </location>
</feature>
<dbReference type="InterPro" id="IPR019734">
    <property type="entry name" value="TPR_rpt"/>
</dbReference>
<dbReference type="InterPro" id="IPR013105">
    <property type="entry name" value="TPR_2"/>
</dbReference>
<evidence type="ECO:0000313" key="11">
    <source>
        <dbReference type="Proteomes" id="UP000011096"/>
    </source>
</evidence>
<dbReference type="OrthoDB" id="2423701at2759"/>
<reference evidence="9" key="1">
    <citation type="submission" date="2012-08" db="EMBL/GenBank/DDBJ databases">
        <title>Genome analysis of Colletotrichum orbiculare and Colletotrichum fructicola.</title>
        <authorList>
            <person name="Gan P.H.P."/>
            <person name="Ikeda K."/>
            <person name="Irieda H."/>
            <person name="Narusaka M."/>
            <person name="O'Connell R.J."/>
            <person name="Narusaka Y."/>
            <person name="Takano Y."/>
            <person name="Kubo Y."/>
            <person name="Shirasu K."/>
        </authorList>
    </citation>
    <scope>NUCLEOTIDE SEQUENCE</scope>
    <source>
        <strain evidence="9">Nara gc5</strain>
    </source>
</reference>
<dbReference type="PROSITE" id="PS50005">
    <property type="entry name" value="TPR"/>
    <property type="match status" value="1"/>
</dbReference>
<dbReference type="SUPFAM" id="SSF48452">
    <property type="entry name" value="TPR-like"/>
    <property type="match status" value="1"/>
</dbReference>
<evidence type="ECO:0000259" key="8">
    <source>
        <dbReference type="Pfam" id="PF14737"/>
    </source>
</evidence>
<protein>
    <submittedName>
        <fullName evidence="9">Tetratricopeptide</fullName>
    </submittedName>
</protein>
<dbReference type="InterPro" id="IPR052097">
    <property type="entry name" value="SET-MYND_domain_protein"/>
</dbReference>
<dbReference type="GO" id="GO:0042826">
    <property type="term" value="F:histone deacetylase binding"/>
    <property type="evidence" value="ECO:0007669"/>
    <property type="project" value="TreeGrafter"/>
</dbReference>
<accession>L2FEJ1</accession>
<evidence type="ECO:0000256" key="6">
    <source>
        <dbReference type="PROSITE-ProRule" id="PRU00339"/>
    </source>
</evidence>
<keyword evidence="5 6" id="KW-0802">TPR repeat</keyword>
<dbReference type="InParanoid" id="L2FEJ1"/>
<dbReference type="EMBL" id="KB021264">
    <property type="protein sequence ID" value="ELA24451.1"/>
    <property type="molecule type" value="Genomic_DNA"/>
</dbReference>
<evidence type="ECO:0000256" key="5">
    <source>
        <dbReference type="ARBA" id="ARBA00022803"/>
    </source>
</evidence>
<evidence type="ECO:0000256" key="2">
    <source>
        <dbReference type="ARBA" id="ARBA00022679"/>
    </source>
</evidence>
<dbReference type="AlphaFoldDB" id="L2FEJ1"/>
<dbReference type="Pfam" id="PF07719">
    <property type="entry name" value="TPR_2"/>
    <property type="match status" value="1"/>
</dbReference>
<keyword evidence="2" id="KW-0808">Transferase</keyword>
<reference evidence="10 11" key="3">
    <citation type="submission" date="2020-04" db="EMBL/GenBank/DDBJ databases">
        <title>Genome sequencing and assembly of multiple isolates from the Colletotrichum gloeosporioides species complex.</title>
        <authorList>
            <person name="Gan P."/>
            <person name="Shirasu K."/>
        </authorList>
    </citation>
    <scope>NUCLEOTIDE SEQUENCE [LARGE SCALE GENOMIC DNA]</scope>
    <source>
        <strain evidence="10 11">Nara gc5</strain>
    </source>
</reference>
<dbReference type="InterPro" id="IPR027974">
    <property type="entry name" value="DUF4470"/>
</dbReference>